<dbReference type="PRINTS" id="PR01003">
    <property type="entry name" value="FLGFLIH"/>
</dbReference>
<keyword evidence="13" id="KW-1185">Reference proteome</keyword>
<dbReference type="Proteomes" id="UP000244173">
    <property type="component" value="Chromosome"/>
</dbReference>
<feature type="region of interest" description="Disordered" evidence="10">
    <location>
        <begin position="48"/>
        <end position="71"/>
    </location>
</feature>
<sequence>MARKVLSNKPVSGEDAAWQRWDLRPIESPAPPAFLTPAKARARLNPVAPEAVAEPEPEVVDEPEIDPRGVDVPTEEVDIEPETLSSYPTAAELEAIHQEAWQAGFEAGHAEGLDKGREEGKVAAHDELRPELQAELALLQALRTRLETSLTQLESDLAPQLLSLALECADRLVGAHVAACEDALEPLLTGALANLAGSLKQARLRVHPDDLIVARRVIEREAADASWQYIPDASVGRGGCLIDLPSGRIDLRLATRREALGEALGAEPVPGDVEADHVVR</sequence>
<dbReference type="GO" id="GO:0015031">
    <property type="term" value="P:protein transport"/>
    <property type="evidence" value="ECO:0007669"/>
    <property type="project" value="UniProtKB-KW"/>
</dbReference>
<keyword evidence="12" id="KW-0969">Cilium</keyword>
<evidence type="ECO:0000256" key="5">
    <source>
        <dbReference type="ARBA" id="ARBA00022448"/>
    </source>
</evidence>
<evidence type="ECO:0000256" key="8">
    <source>
        <dbReference type="ARBA" id="ARBA00022927"/>
    </source>
</evidence>
<evidence type="ECO:0000256" key="4">
    <source>
        <dbReference type="ARBA" id="ARBA00016507"/>
    </source>
</evidence>
<evidence type="ECO:0000256" key="2">
    <source>
        <dbReference type="ARBA" id="ARBA00004496"/>
    </source>
</evidence>
<gene>
    <name evidence="12" type="ORF">DAI18_10530</name>
</gene>
<keyword evidence="5" id="KW-0813">Transport</keyword>
<dbReference type="InterPro" id="IPR000563">
    <property type="entry name" value="Flag_FliH"/>
</dbReference>
<dbReference type="GO" id="GO:0005829">
    <property type="term" value="C:cytosol"/>
    <property type="evidence" value="ECO:0007669"/>
    <property type="project" value="TreeGrafter"/>
</dbReference>
<keyword evidence="6" id="KW-0963">Cytoplasm</keyword>
<comment type="subcellular location">
    <subcellularLocation>
        <location evidence="2">Cytoplasm</location>
    </subcellularLocation>
</comment>
<organism evidence="12 13">
    <name type="scientific">Microvirgula aerodenitrificans</name>
    <dbReference type="NCBI Taxonomy" id="57480"/>
    <lineage>
        <taxon>Bacteria</taxon>
        <taxon>Pseudomonadati</taxon>
        <taxon>Pseudomonadota</taxon>
        <taxon>Betaproteobacteria</taxon>
        <taxon>Neisseriales</taxon>
        <taxon>Aquaspirillaceae</taxon>
        <taxon>Microvirgula</taxon>
    </lineage>
</organism>
<keyword evidence="7" id="KW-1005">Bacterial flagellum biogenesis</keyword>
<dbReference type="PANTHER" id="PTHR34982">
    <property type="entry name" value="YOP PROTEINS TRANSLOCATION PROTEIN L"/>
    <property type="match status" value="1"/>
</dbReference>
<dbReference type="GO" id="GO:0009288">
    <property type="term" value="C:bacterial-type flagellum"/>
    <property type="evidence" value="ECO:0007669"/>
    <property type="project" value="InterPro"/>
</dbReference>
<dbReference type="KEGG" id="maer:DAI18_10530"/>
<accession>A0A2S0PAU0</accession>
<dbReference type="GO" id="GO:0044781">
    <property type="term" value="P:bacterial-type flagellum organization"/>
    <property type="evidence" value="ECO:0007669"/>
    <property type="project" value="UniProtKB-KW"/>
</dbReference>
<comment type="similarity">
    <text evidence="3">Belongs to the FliH family.</text>
</comment>
<dbReference type="InterPro" id="IPR018035">
    <property type="entry name" value="Flagellar_FliH/T3SS_HrpE"/>
</dbReference>
<comment type="function">
    <text evidence="1">Needed for flagellar regrowth and assembly.</text>
</comment>
<feature type="compositionally biased region" description="Acidic residues" evidence="10">
    <location>
        <begin position="53"/>
        <end position="64"/>
    </location>
</feature>
<evidence type="ECO:0000256" key="1">
    <source>
        <dbReference type="ARBA" id="ARBA00003041"/>
    </source>
</evidence>
<proteinExistence type="inferred from homology"/>
<dbReference type="AlphaFoldDB" id="A0A2S0PAU0"/>
<dbReference type="PANTHER" id="PTHR34982:SF1">
    <property type="entry name" value="FLAGELLAR ASSEMBLY PROTEIN FLIH"/>
    <property type="match status" value="1"/>
</dbReference>
<keyword evidence="12" id="KW-0282">Flagellum</keyword>
<reference evidence="12 13" key="1">
    <citation type="submission" date="2018-04" db="EMBL/GenBank/DDBJ databases">
        <title>Denitrifier Microvirgula.</title>
        <authorList>
            <person name="Anderson E."/>
            <person name="Jang J."/>
            <person name="Ishii S."/>
        </authorList>
    </citation>
    <scope>NUCLEOTIDE SEQUENCE [LARGE SCALE GENOMIC DNA]</scope>
    <source>
        <strain evidence="12 13">BE2.4</strain>
    </source>
</reference>
<evidence type="ECO:0000256" key="3">
    <source>
        <dbReference type="ARBA" id="ARBA00006602"/>
    </source>
</evidence>
<evidence type="ECO:0000259" key="11">
    <source>
        <dbReference type="Pfam" id="PF02108"/>
    </source>
</evidence>
<dbReference type="InterPro" id="IPR051472">
    <property type="entry name" value="T3SS_Stator/FliH"/>
</dbReference>
<evidence type="ECO:0000256" key="7">
    <source>
        <dbReference type="ARBA" id="ARBA00022795"/>
    </source>
</evidence>
<keyword evidence="12" id="KW-0966">Cell projection</keyword>
<evidence type="ECO:0000256" key="6">
    <source>
        <dbReference type="ARBA" id="ARBA00022490"/>
    </source>
</evidence>
<dbReference type="Pfam" id="PF02108">
    <property type="entry name" value="FliH"/>
    <property type="match status" value="1"/>
</dbReference>
<dbReference type="GO" id="GO:0003774">
    <property type="term" value="F:cytoskeletal motor activity"/>
    <property type="evidence" value="ECO:0007669"/>
    <property type="project" value="InterPro"/>
</dbReference>
<dbReference type="STRING" id="1122240.GCA_000620105_00139"/>
<dbReference type="GO" id="GO:0071973">
    <property type="term" value="P:bacterial-type flagellum-dependent cell motility"/>
    <property type="evidence" value="ECO:0007669"/>
    <property type="project" value="InterPro"/>
</dbReference>
<name>A0A2S0PAU0_9NEIS</name>
<evidence type="ECO:0000256" key="9">
    <source>
        <dbReference type="ARBA" id="ARBA00023225"/>
    </source>
</evidence>
<protein>
    <recommendedName>
        <fullName evidence="4">Flagellar assembly protein FliH</fullName>
    </recommendedName>
</protein>
<feature type="domain" description="Flagellar assembly protein FliH/Type III secretion system HrpE" evidence="11">
    <location>
        <begin position="135"/>
        <end position="258"/>
    </location>
</feature>
<keyword evidence="8" id="KW-0653">Protein transport</keyword>
<dbReference type="EMBL" id="CP028519">
    <property type="protein sequence ID" value="AVY94433.1"/>
    <property type="molecule type" value="Genomic_DNA"/>
</dbReference>
<evidence type="ECO:0000313" key="12">
    <source>
        <dbReference type="EMBL" id="AVY94433.1"/>
    </source>
</evidence>
<evidence type="ECO:0000256" key="10">
    <source>
        <dbReference type="SAM" id="MobiDB-lite"/>
    </source>
</evidence>
<evidence type="ECO:0000313" key="13">
    <source>
        <dbReference type="Proteomes" id="UP000244173"/>
    </source>
</evidence>
<keyword evidence="9" id="KW-1006">Bacterial flagellum protein export</keyword>